<dbReference type="OrthoDB" id="308265at2"/>
<evidence type="ECO:0000256" key="1">
    <source>
        <dbReference type="SAM" id="Phobius"/>
    </source>
</evidence>
<dbReference type="EMBL" id="CP065662">
    <property type="protein sequence ID" value="QPS00943.1"/>
    <property type="molecule type" value="Genomic_DNA"/>
</dbReference>
<keyword evidence="5" id="KW-1185">Reference proteome</keyword>
<dbReference type="AlphaFoldDB" id="A0A0X8FEB4"/>
<evidence type="ECO:0000313" key="2">
    <source>
        <dbReference type="EMBL" id="MCY3052635.1"/>
    </source>
</evidence>
<dbReference type="RefSeq" id="WP_060778194.1">
    <property type="nucleotide sequence ID" value="NZ_CAJHLF010000002.1"/>
</dbReference>
<feature type="transmembrane region" description="Helical" evidence="1">
    <location>
        <begin position="64"/>
        <end position="82"/>
    </location>
</feature>
<protein>
    <submittedName>
        <fullName evidence="3">AzlD domain-containing protein</fullName>
    </submittedName>
</protein>
<feature type="transmembrane region" description="Helical" evidence="1">
    <location>
        <begin position="89"/>
        <end position="108"/>
    </location>
</feature>
<keyword evidence="1" id="KW-1133">Transmembrane helix</keyword>
<dbReference type="GeneID" id="35766843"/>
<evidence type="ECO:0000313" key="4">
    <source>
        <dbReference type="Proteomes" id="UP000594771"/>
    </source>
</evidence>
<feature type="transmembrane region" description="Helical" evidence="1">
    <location>
        <begin position="6"/>
        <end position="28"/>
    </location>
</feature>
<dbReference type="KEGG" id="aun:AWM73_04070"/>
<proteinExistence type="predicted"/>
<name>A0A0X8FEB4_9LACT</name>
<dbReference type="Pfam" id="PF05437">
    <property type="entry name" value="AzlD"/>
    <property type="match status" value="1"/>
</dbReference>
<feature type="transmembrane region" description="Helical" evidence="1">
    <location>
        <begin position="40"/>
        <end position="58"/>
    </location>
</feature>
<gene>
    <name evidence="3" type="ORF">I6G68_05985</name>
    <name evidence="2" type="ORF">ODY43_01260</name>
</gene>
<accession>A0A0X8FEB4</accession>
<evidence type="ECO:0000313" key="5">
    <source>
        <dbReference type="Proteomes" id="UP001069145"/>
    </source>
</evidence>
<dbReference type="EMBL" id="JAOTML010000001">
    <property type="protein sequence ID" value="MCY3052635.1"/>
    <property type="molecule type" value="Genomic_DNA"/>
</dbReference>
<sequence>MSFNQQLITVILLALGTALTRFIVFVVFSKNQVPPRFVTYLGKVLPAAAISLLVVYSLQSSPLLAYPYALPELIAIVVTILLQAKTHRSLMSIAGGTLSYMFLVQVVFP</sequence>
<dbReference type="Proteomes" id="UP000594771">
    <property type="component" value="Chromosome"/>
</dbReference>
<reference evidence="2" key="2">
    <citation type="submission" date="2022-09" db="EMBL/GenBank/DDBJ databases">
        <title>Aerococcus urinae taxonomy study.</title>
        <authorList>
            <person name="Christensen J."/>
            <person name="Senneby E."/>
        </authorList>
    </citation>
    <scope>NUCLEOTIDE SEQUENCE</scope>
    <source>
        <strain evidence="2">NLD-066-U95</strain>
    </source>
</reference>
<dbReference type="Proteomes" id="UP001069145">
    <property type="component" value="Unassembled WGS sequence"/>
</dbReference>
<reference evidence="3 4" key="1">
    <citation type="submission" date="2020-12" db="EMBL/GenBank/DDBJ databases">
        <title>FDA dAtabase for Regulatory Grade micrObial Sequences (FDA-ARGOS): Supporting development and validation of Infectious Disease Dx tests.</title>
        <authorList>
            <person name="Sproer C."/>
            <person name="Gronow S."/>
            <person name="Severitt S."/>
            <person name="Schroder I."/>
            <person name="Tallon L."/>
            <person name="Sadzewicz L."/>
            <person name="Zhao X."/>
            <person name="Boylan J."/>
            <person name="Ott S."/>
            <person name="Bowen H."/>
            <person name="Vavikolanu K."/>
            <person name="Mehta A."/>
            <person name="Aluvathingal J."/>
            <person name="Nadendla S."/>
            <person name="Lowell S."/>
            <person name="Myers T."/>
            <person name="Yan Y."/>
            <person name="Sichtig H."/>
        </authorList>
    </citation>
    <scope>NUCLEOTIDE SEQUENCE [LARGE SCALE GENOMIC DNA]</scope>
    <source>
        <strain evidence="3 4">FDAARGOS_911</strain>
    </source>
</reference>
<keyword evidence="1" id="KW-0472">Membrane</keyword>
<evidence type="ECO:0000313" key="3">
    <source>
        <dbReference type="EMBL" id="QPS00943.1"/>
    </source>
</evidence>
<organism evidence="3 4">
    <name type="scientific">Aerococcus urinae</name>
    <dbReference type="NCBI Taxonomy" id="1376"/>
    <lineage>
        <taxon>Bacteria</taxon>
        <taxon>Bacillati</taxon>
        <taxon>Bacillota</taxon>
        <taxon>Bacilli</taxon>
        <taxon>Lactobacillales</taxon>
        <taxon>Aerococcaceae</taxon>
        <taxon>Aerococcus</taxon>
    </lineage>
</organism>
<dbReference type="InterPro" id="IPR008407">
    <property type="entry name" value="Brnchd-chn_aa_trnsp_AzlD"/>
</dbReference>
<dbReference type="PIRSF" id="PIRSF003203">
    <property type="entry name" value="AzlD"/>
    <property type="match status" value="1"/>
</dbReference>
<keyword evidence="1" id="KW-0812">Transmembrane</keyword>